<organism evidence="2 3">
    <name type="scientific">Tetrabaena socialis</name>
    <dbReference type="NCBI Taxonomy" id="47790"/>
    <lineage>
        <taxon>Eukaryota</taxon>
        <taxon>Viridiplantae</taxon>
        <taxon>Chlorophyta</taxon>
        <taxon>core chlorophytes</taxon>
        <taxon>Chlorophyceae</taxon>
        <taxon>CS clade</taxon>
        <taxon>Chlamydomonadales</taxon>
        <taxon>Tetrabaenaceae</taxon>
        <taxon>Tetrabaena</taxon>
    </lineage>
</organism>
<evidence type="ECO:0000313" key="3">
    <source>
        <dbReference type="Proteomes" id="UP000236333"/>
    </source>
</evidence>
<accession>A0A2J7Z0Z8</accession>
<comment type="caution">
    <text evidence="2">The sequence shown here is derived from an EMBL/GenBank/DDBJ whole genome shotgun (WGS) entry which is preliminary data.</text>
</comment>
<dbReference type="InterPro" id="IPR001932">
    <property type="entry name" value="PPM-type_phosphatase-like_dom"/>
</dbReference>
<dbReference type="Gene3D" id="3.60.40.10">
    <property type="entry name" value="PPM-type phosphatase domain"/>
    <property type="match status" value="1"/>
</dbReference>
<dbReference type="PANTHER" id="PTHR47992">
    <property type="entry name" value="PROTEIN PHOSPHATASE"/>
    <property type="match status" value="1"/>
</dbReference>
<dbReference type="AlphaFoldDB" id="A0A2J7Z0Z8"/>
<gene>
    <name evidence="2" type="ORF">TSOC_015294</name>
</gene>
<evidence type="ECO:0000259" key="1">
    <source>
        <dbReference type="PROSITE" id="PS51746"/>
    </source>
</evidence>
<dbReference type="SUPFAM" id="SSF81606">
    <property type="entry name" value="PP2C-like"/>
    <property type="match status" value="1"/>
</dbReference>
<dbReference type="EMBL" id="PGGS01004822">
    <property type="protein sequence ID" value="PNG93955.1"/>
    <property type="molecule type" value="Genomic_DNA"/>
</dbReference>
<name>A0A2J7Z0Z8_9CHLO</name>
<dbReference type="InterPro" id="IPR036457">
    <property type="entry name" value="PPM-type-like_dom_sf"/>
</dbReference>
<feature type="domain" description="PPM-type phosphatase" evidence="1">
    <location>
        <begin position="1"/>
        <end position="65"/>
    </location>
</feature>
<feature type="non-terminal residue" evidence="2">
    <location>
        <position position="65"/>
    </location>
</feature>
<proteinExistence type="predicted"/>
<keyword evidence="3" id="KW-1185">Reference proteome</keyword>
<feature type="non-terminal residue" evidence="2">
    <location>
        <position position="1"/>
    </location>
</feature>
<sequence>AFLHTDAQLAASRAAHEVGTTAVVTLVTARHLWVGNCGDSRALLVREGEALALSFDHKATRLDEV</sequence>
<dbReference type="GO" id="GO:0004722">
    <property type="term" value="F:protein serine/threonine phosphatase activity"/>
    <property type="evidence" value="ECO:0007669"/>
    <property type="project" value="InterPro"/>
</dbReference>
<reference evidence="2 3" key="1">
    <citation type="journal article" date="2017" name="Mol. Biol. Evol.">
        <title>The 4-celled Tetrabaena socialis nuclear genome reveals the essential components for genetic control of cell number at the origin of multicellularity in the volvocine lineage.</title>
        <authorList>
            <person name="Featherston J."/>
            <person name="Arakaki Y."/>
            <person name="Hanschen E.R."/>
            <person name="Ferris P.J."/>
            <person name="Michod R.E."/>
            <person name="Olson B.J.S.C."/>
            <person name="Nozaki H."/>
            <person name="Durand P.M."/>
        </authorList>
    </citation>
    <scope>NUCLEOTIDE SEQUENCE [LARGE SCALE GENOMIC DNA]</scope>
    <source>
        <strain evidence="2 3">NIES-571</strain>
    </source>
</reference>
<evidence type="ECO:0000313" key="2">
    <source>
        <dbReference type="EMBL" id="PNG93955.1"/>
    </source>
</evidence>
<dbReference type="Pfam" id="PF00481">
    <property type="entry name" value="PP2C"/>
    <property type="match status" value="1"/>
</dbReference>
<dbReference type="OrthoDB" id="10264738at2759"/>
<protein>
    <recommendedName>
        <fullName evidence="1">PPM-type phosphatase domain-containing protein</fullName>
    </recommendedName>
</protein>
<dbReference type="PROSITE" id="PS51746">
    <property type="entry name" value="PPM_2"/>
    <property type="match status" value="1"/>
</dbReference>
<dbReference type="InterPro" id="IPR015655">
    <property type="entry name" value="PP2C"/>
</dbReference>
<dbReference type="Proteomes" id="UP000236333">
    <property type="component" value="Unassembled WGS sequence"/>
</dbReference>